<organism evidence="1 2">
    <name type="scientific">Trichinella britovi</name>
    <name type="common">Parasitic roundworm</name>
    <dbReference type="NCBI Taxonomy" id="45882"/>
    <lineage>
        <taxon>Eukaryota</taxon>
        <taxon>Metazoa</taxon>
        <taxon>Ecdysozoa</taxon>
        <taxon>Nematoda</taxon>
        <taxon>Enoplea</taxon>
        <taxon>Dorylaimia</taxon>
        <taxon>Trichinellida</taxon>
        <taxon>Trichinellidae</taxon>
        <taxon>Trichinella</taxon>
    </lineage>
</organism>
<dbReference type="EMBL" id="JYDI01003738">
    <property type="protein sequence ID" value="KRY12570.1"/>
    <property type="molecule type" value="Genomic_DNA"/>
</dbReference>
<comment type="caution">
    <text evidence="1">The sequence shown here is derived from an EMBL/GenBank/DDBJ whole genome shotgun (WGS) entry which is preliminary data.</text>
</comment>
<dbReference type="Proteomes" id="UP000054653">
    <property type="component" value="Unassembled WGS sequence"/>
</dbReference>
<proteinExistence type="predicted"/>
<name>A0A0V0ZK06_TRIBR</name>
<gene>
    <name evidence="1" type="ORF">T03_6975</name>
</gene>
<accession>A0A0V0ZK06</accession>
<keyword evidence="2" id="KW-1185">Reference proteome</keyword>
<evidence type="ECO:0000313" key="1">
    <source>
        <dbReference type="EMBL" id="KRY12570.1"/>
    </source>
</evidence>
<evidence type="ECO:0000313" key="2">
    <source>
        <dbReference type="Proteomes" id="UP000054653"/>
    </source>
</evidence>
<dbReference type="AlphaFoldDB" id="A0A0V0ZK06"/>
<reference evidence="1 2" key="1">
    <citation type="submission" date="2015-01" db="EMBL/GenBank/DDBJ databases">
        <title>Evolution of Trichinella species and genotypes.</title>
        <authorList>
            <person name="Korhonen P.K."/>
            <person name="Edoardo P."/>
            <person name="Giuseppe L.R."/>
            <person name="Gasser R.B."/>
        </authorList>
    </citation>
    <scope>NUCLEOTIDE SEQUENCE [LARGE SCALE GENOMIC DNA]</scope>
    <source>
        <strain evidence="1">ISS120</strain>
    </source>
</reference>
<sequence length="34" mass="3992">MSIVWQCGPTTIWNGKTDMMARKWMIAFRVEESS</sequence>
<protein>
    <submittedName>
        <fullName evidence="1">Uncharacterized protein</fullName>
    </submittedName>
</protein>